<gene>
    <name evidence="3" type="ORF">L6654_07745</name>
</gene>
<accession>A0A9X1R944</accession>
<dbReference type="Proteomes" id="UP001139054">
    <property type="component" value="Unassembled WGS sequence"/>
</dbReference>
<evidence type="ECO:0000259" key="2">
    <source>
        <dbReference type="Pfam" id="PF19077"/>
    </source>
</evidence>
<comment type="caution">
    <text evidence="3">The sequence shown here is derived from an EMBL/GenBank/DDBJ whole genome shotgun (WGS) entry which is preliminary data.</text>
</comment>
<evidence type="ECO:0000313" key="4">
    <source>
        <dbReference type="Proteomes" id="UP001139054"/>
    </source>
</evidence>
<evidence type="ECO:0000256" key="1">
    <source>
        <dbReference type="SAM" id="MobiDB-lite"/>
    </source>
</evidence>
<feature type="domain" description="Bacterial Ig-like" evidence="2">
    <location>
        <begin position="179"/>
        <end position="245"/>
    </location>
</feature>
<dbReference type="Pfam" id="PF19077">
    <property type="entry name" value="Big_13"/>
    <property type="match status" value="2"/>
</dbReference>
<name>A0A9X1R944_9BRAD</name>
<sequence length="3740" mass="362271">MPSEPMVPRVRRPSERCSAAPLADGNYNQLSVTATDIAGIKASAGTSQYVLIDTTAPTVNSQSESNPGLTQSTTEVITVNASDAHGVQSVAIYNDVTHQKVGDATLSNGVWTYPASGLADGTYKFYAVVTDAAGNQTKTADLTTVTVDTTAPTVVSESESVSGPTQLTSDIIKVNATDLNDVASVAIYDHATNQKVGDAALGSDGAWAYTASNLTGGAHTFYAVVTDVAGNHTTASDLATVTVDNTPPVISFGQVKLDNPDTTGTMSNDGGATLSGTVSDNIAVAQVQVFNGATLLGTASVANGTWSLHTVLSVGSYDQLHAIATDTAGNSTDIASHSVVTITQVSGLATDGYISGATVFADTNGNGKLDAGEASGITDAGGHFVLGAGTTSGPLVLTGGTDTATGQQFTGVLTAPTGSTQVTALTTLVQSVAAANGGDVAAASQAVAAALGIDPTIDLTKTDILTNAYTGDAQPFVAAAKVLNTVSMVASAVSGTGASTFTSAATGAFSALAAQIVSTGGLDLTSSSVVSAVVSSTLTSAGATLTGTQTSEIANVVTSVNTATDQAVQASTGGTTADLLANVSATSIVAQGSASADLKTGTQSGDLSSAVANNTSTALSTAVQSAVSQVSTASLAPAAPDFVSLTPTDASPTASSAVHYLLTFSNSVQGVTASDFSLATSGLTGASITSVTAVAGSAGAQYLVEINPGSGNGALSLSFAGPTVQDLSGVALQDQSTHTSTSYTVDHSAGEQAALALAVTNTQVNAAGSALLNFTISGLQPTDTGVVTFTDGQNSVSVNVNGGQSGYSANLSALSDGSISSQLAVNTNAAGHSFTPVAGSSAVTLTGFSTPSSGISVVQNAIGDIAVVSAVAVTNQSGIGLLAQESAGGVGNIVVNTTGSVTGTGSGAVGLEAQNLDASNGGNVSVTATGGVTGNQHAIVASTAGSGNVSVEAGGAIASTVQFGIRAAASGTGDVSVLTDAGSTINSGGAGISAINFDTVLAASANSSVTVTNNAVINSGTTLNPSGSVPQGIAAGFYGANGTSNTAINGTVLVNNNANITAAAGYGVDAYNWGNGDVTVNEAANTSVSGAQYGLAAYALSKGSGNVAVNVGANVAVNATTLFGIQAYVSGVGNVSVQTGDGDTIYGGSIGVNAQSQAISEPATGNINVVLGKDTIHSGTLNTPNGSATPGAVSVGYLPNGTQAASNAVLGNVMVQSDAQITADKANGINAYNWGKGNVTVSTGPDSTIHAAGNGIQANALNGGNVSVTNGGSINSGATGISANSNMGLGTVGGTVTVFNNGTITAAGTGIGSGGNHVGAISITNNGTVTATQFAGIGITAVSGDATITNTGATSGTNGIFASDNGSANVFITNQGTATGTTFSGIGANLTAAGATGSISITNAGTVTSLGSGSAIGLTENNVGSVTINNTGIIGSNATGQAIFAGGGDITLTNSGTITGNINVGNGTFNNQASGVWAVGAWSGFGTASTTGVVESNTVNNAGTINLSAGASINGANGLVVNNSGHLDNLSGTNMINGSVNNTGTLEVASGSLEIGGGLSGTGSVLVDTGATLVLDGATAQTVTFTGSGGTLNLNFGAVSGTIAAVSSTGGIFNATGAGNITTASGDALDFTASGGNAGNPASVVLTPSGTLTGAAAGLVASQNGVGDVTIIASGAVSGLDGDGIVAQDSASGAGNISVTATGGVSASGTTPVLTGSPLVQTTQGYAAIRAQNLDTANNGNVTVTTSGALTGSQFGVRAQTSGSGNVSVTTDATSVINSGGSGISVVNFDTSMLASANSTIMVTAHGSINAGSMVNPNGSTPAAINASYYANPVGTITPVHNDNVNGTVLVTSDAIINSAGYGIQANNFGNGNVTVNETGGSITSTGFGINAYSRDIGSVSVSTSSGVSINSTGTGINAANQAIFDASNNATVTVINYATIQSGAVANGSTLAGIIAGFSGTYGLVAPGPNSGVNGTVLVDNYGNVSAAKGYGIDAYNWGNGDVTVNDGAGTTVTGNLIGVAAFGLEGVAGQPGGTGNVSITVGANATVNSGAGNDGIQAYSLDNGNVSVTTADNLTVNAGRYGIGAFDQSSTVSAGSTLSVVAGTGTIDAISGGINAGYSPGSNAIEPGVAGNVSVVSNATIVVTGSNGFGIGAFNWGTGDATVTTGAASNVTATNGTGNAINASTNDGGNVTISNAGVATGGGTGISAFVAGNAVHAGTISVTNTGTATGNSFSGINANDSAGGNVSVTNSGSATGKTGISAFSNGAGSISITNGGAATGTSFSGIGANLTAAGATGSISITNSGTVTSLGNGAAIGLNENNTGTVTINNTGIIGSNATGQAIFAGGGDITLTNSGTITGNINVGNGTFNNQASGIWAVGTWSGFGTASTTGVIESNTVNNAGTINLSAGASINGANGLVVNNSGHLDNLSGTNMINGAVNNTGTLEVASGSLEIGGGLSGTGAVLVDTGATLVLDSATAQTVTFTGNGGTLALNFGAVSGTIAAVSSTGGNFAINGWGSVATAVGDGIDFTATGGTSGNVAAISVAPGGAITGAANGIVVTQNGTGDIFVSTSGPIVGQTGTGILAQDSASGVGNIQVVSTGSVTGSGAALFGIEAQNLNAANGGNVSVTATGGVSGNQHAIIATTAGSGNVSVEAGGAIASTVQFGIRAAALGTGNVSVLTDAGSTINSGGAGISALNQDTVIAAGVGSSVTVTNNAVINSGTTLNPSGSVPQGIAAGYYGANGTANTNINGTVVINNNANITAAAGYGLNGYNYGNGNVTLNEGANTSVTADQYGLGAFANSKGSGSVAINVGANVAIHATNLIGIQASTTGVGDINIQTGDGDTIYGGSIGVNAQSQAASEPATGNVMVVLGNDVIHSGTHVTGNGGATPGAVSVGYAPNGVGTATNAVLGNVTVQSNAQITADAAAGINAYNWGKGNTTVSTGSASSITAPGNGIQASAQNGGNVSITNGGSIHSGATGISANVNAGLSATGGTITITNNGTISAGTTGIFAGGSHVGDVSITNTGTVNGTSSNGIAVNLTASGSTGSTTITNSGTVTTASTISAISVNENAVGTVTLNNSGTIGSSASAGAIFEAGGSQITINNSGTILGGVNTGGGGIGATTTFNNNAGGVWQTVYVDDEGTINAAGPGSQITLTNASIGFSGTGSLNLSAGATFTSDSLSIGNQVGSHGTVVVTGAGTSLNATAGPFQNIQVGSSGSASLSIADHAAVLTGNMDVGVIYAAGIIDTLDINNATLTLVQGLTIGDSGTAHATVENGGSISAGYVGLGQQVGGDGSLTIDGAGSHLAILGDTDGINVGFGGAGHLTLSNGATITADFVNIGSLAGSSGSLIISGAGTSLDTTSGTYQSIQVGSDGAATMTISDHAIVTTTNMTLAVNHDAGVTDTLTVDDASLHVGGTMTIGNGGAATALVENGGSLTAGSLILAELSGSSGSLTVDGAGSVVTASYISMGGPSAVLTLSNGGRIERHDDREHHPYRRRWSSGRHWRDHIGDRQRRDHHGGRWRASDRSATDRLRICANQRRRHSRPVEWRGVLADHPVHGAERLYRFPGCRSCGEPAGVHLRVHRRWHAWRLRSDRSEGHQLHLAFGKLRCRQQRAQHLRWHELGRNSLHRIVPASELQLCQRRPERNDRLRSARRRQCGGRIDWHVCGRRRGWLQVRRGQHRAEHRCGRCAWQQQRVPGPDPQDACRCIGNAVRPDARSRLGRQQVLAGA</sequence>
<dbReference type="Gene3D" id="2.60.40.10">
    <property type="entry name" value="Immunoglobulins"/>
    <property type="match status" value="2"/>
</dbReference>
<feature type="region of interest" description="Disordered" evidence="1">
    <location>
        <begin position="1"/>
        <end position="22"/>
    </location>
</feature>
<dbReference type="EMBL" id="JAKLTY010000004">
    <property type="protein sequence ID" value="MCG2626514.1"/>
    <property type="molecule type" value="Genomic_DNA"/>
</dbReference>
<dbReference type="InterPro" id="IPR013783">
    <property type="entry name" value="Ig-like_fold"/>
</dbReference>
<dbReference type="InterPro" id="IPR044016">
    <property type="entry name" value="Big_13"/>
</dbReference>
<dbReference type="SMART" id="SM00710">
    <property type="entry name" value="PbH1"/>
    <property type="match status" value="11"/>
</dbReference>
<evidence type="ECO:0000313" key="3">
    <source>
        <dbReference type="EMBL" id="MCG2626514.1"/>
    </source>
</evidence>
<dbReference type="RefSeq" id="WP_237890085.1">
    <property type="nucleotide sequence ID" value="NZ_JAKLTY010000004.1"/>
</dbReference>
<reference evidence="3" key="1">
    <citation type="submission" date="2022-01" db="EMBL/GenBank/DDBJ databases">
        <title>Genome sequnece data of strain Bradyrhizobium sp. nov.</title>
        <authorList>
            <person name="Zhang J."/>
        </authorList>
    </citation>
    <scope>NUCLEOTIDE SEQUENCE</scope>
    <source>
        <strain evidence="3">WYCCWR 13023</strain>
    </source>
</reference>
<protein>
    <submittedName>
        <fullName evidence="3">Ig-like domain-containing protein</fullName>
    </submittedName>
</protein>
<feature type="domain" description="Bacterial Ig-like" evidence="2">
    <location>
        <begin position="60"/>
        <end position="149"/>
    </location>
</feature>
<organism evidence="3 4">
    <name type="scientific">Bradyrhizobium zhengyangense</name>
    <dbReference type="NCBI Taxonomy" id="2911009"/>
    <lineage>
        <taxon>Bacteria</taxon>
        <taxon>Pseudomonadati</taxon>
        <taxon>Pseudomonadota</taxon>
        <taxon>Alphaproteobacteria</taxon>
        <taxon>Hyphomicrobiales</taxon>
        <taxon>Nitrobacteraceae</taxon>
        <taxon>Bradyrhizobium</taxon>
    </lineage>
</organism>
<dbReference type="InterPro" id="IPR006626">
    <property type="entry name" value="PbH1"/>
</dbReference>
<proteinExistence type="predicted"/>